<dbReference type="PANTHER" id="PTHR32089">
    <property type="entry name" value="METHYL-ACCEPTING CHEMOTAXIS PROTEIN MCPB"/>
    <property type="match status" value="1"/>
</dbReference>
<evidence type="ECO:0000256" key="3">
    <source>
        <dbReference type="ARBA" id="ARBA00022989"/>
    </source>
</evidence>
<evidence type="ECO:0000256" key="6">
    <source>
        <dbReference type="ARBA" id="ARBA00029447"/>
    </source>
</evidence>
<dbReference type="AlphaFoldDB" id="A0A9X3IRQ1"/>
<dbReference type="EMBL" id="JAPNOA010000022">
    <property type="protein sequence ID" value="MCY0965106.1"/>
    <property type="molecule type" value="Genomic_DNA"/>
</dbReference>
<evidence type="ECO:0000256" key="7">
    <source>
        <dbReference type="PROSITE-ProRule" id="PRU00284"/>
    </source>
</evidence>
<name>A0A9X3IRQ1_9GAMM</name>
<dbReference type="GO" id="GO:0004888">
    <property type="term" value="F:transmembrane signaling receptor activity"/>
    <property type="evidence" value="ECO:0007669"/>
    <property type="project" value="InterPro"/>
</dbReference>
<dbReference type="RefSeq" id="WP_428982325.1">
    <property type="nucleotide sequence ID" value="NZ_JAPNOA010000022.1"/>
</dbReference>
<proteinExistence type="inferred from homology"/>
<dbReference type="SUPFAM" id="SSF58104">
    <property type="entry name" value="Methyl-accepting chemotaxis protein (MCP) signaling domain"/>
    <property type="match status" value="1"/>
</dbReference>
<accession>A0A9X3IRQ1</accession>
<evidence type="ECO:0000313" key="10">
    <source>
        <dbReference type="Proteomes" id="UP001150830"/>
    </source>
</evidence>
<keyword evidence="4" id="KW-0472">Membrane</keyword>
<dbReference type="InterPro" id="IPR004090">
    <property type="entry name" value="Chemotax_Me-accpt_rcpt"/>
</dbReference>
<evidence type="ECO:0000256" key="4">
    <source>
        <dbReference type="ARBA" id="ARBA00023136"/>
    </source>
</evidence>
<evidence type="ECO:0000313" key="9">
    <source>
        <dbReference type="EMBL" id="MCY0965106.1"/>
    </source>
</evidence>
<evidence type="ECO:0000259" key="8">
    <source>
        <dbReference type="PROSITE" id="PS50111"/>
    </source>
</evidence>
<dbReference type="GO" id="GO:0006935">
    <property type="term" value="P:chemotaxis"/>
    <property type="evidence" value="ECO:0007669"/>
    <property type="project" value="InterPro"/>
</dbReference>
<keyword evidence="2" id="KW-0812">Transmembrane</keyword>
<keyword evidence="10" id="KW-1185">Reference proteome</keyword>
<dbReference type="PRINTS" id="PR00260">
    <property type="entry name" value="CHEMTRNSDUCR"/>
</dbReference>
<comment type="similarity">
    <text evidence="6">Belongs to the methyl-accepting chemotaxis (MCP) protein family.</text>
</comment>
<dbReference type="InterPro" id="IPR004089">
    <property type="entry name" value="MCPsignal_dom"/>
</dbReference>
<dbReference type="GO" id="GO:0007165">
    <property type="term" value="P:signal transduction"/>
    <property type="evidence" value="ECO:0007669"/>
    <property type="project" value="UniProtKB-KW"/>
</dbReference>
<gene>
    <name evidence="9" type="ORF">OUO13_07900</name>
</gene>
<sequence>MELVANTITTTAASLSELSHQSEAITHIVNTIRGIADQTNLLALNAAIEAARAGEQGRGFAVVADEVRQLASRTSHSTQEITQMIDKIQSGTRSSMDSMSHCEAQAQTGVELAQRAGDAIVEIREGVRQAVEAVSVFVEKLEQR</sequence>
<organism evidence="9 10">
    <name type="scientific">Parathalassolituus penaei</name>
    <dbReference type="NCBI Taxonomy" id="2997323"/>
    <lineage>
        <taxon>Bacteria</taxon>
        <taxon>Pseudomonadati</taxon>
        <taxon>Pseudomonadota</taxon>
        <taxon>Gammaproteobacteria</taxon>
        <taxon>Oceanospirillales</taxon>
        <taxon>Oceanospirillaceae</taxon>
        <taxon>Parathalassolituus</taxon>
    </lineage>
</organism>
<reference evidence="9" key="1">
    <citation type="submission" date="2022-11" db="EMBL/GenBank/DDBJ databases">
        <title>Parathalassolutuus dongxingensis gen. nov., sp. nov., a novel member of family Oceanospirillaceae isolated from a coastal shrimp pond in Guangxi, China.</title>
        <authorList>
            <person name="Chen H."/>
        </authorList>
    </citation>
    <scope>NUCLEOTIDE SEQUENCE</scope>
    <source>
        <strain evidence="9">G-43</strain>
    </source>
</reference>
<comment type="subcellular location">
    <subcellularLocation>
        <location evidence="1">Membrane</location>
        <topology evidence="1">Multi-pass membrane protein</topology>
    </subcellularLocation>
</comment>
<dbReference type="PROSITE" id="PS50111">
    <property type="entry name" value="CHEMOTAXIS_TRANSDUC_2"/>
    <property type="match status" value="1"/>
</dbReference>
<keyword evidence="5 7" id="KW-0807">Transducer</keyword>
<dbReference type="Proteomes" id="UP001150830">
    <property type="component" value="Unassembled WGS sequence"/>
</dbReference>
<dbReference type="PANTHER" id="PTHR32089:SF119">
    <property type="entry name" value="METHYL-ACCEPTING CHEMOTAXIS PROTEIN CTPL"/>
    <property type="match status" value="1"/>
</dbReference>
<feature type="domain" description="Methyl-accepting transducer" evidence="8">
    <location>
        <begin position="1"/>
        <end position="144"/>
    </location>
</feature>
<protein>
    <submittedName>
        <fullName evidence="9">Methyl-accepting chemotaxis protein</fullName>
    </submittedName>
</protein>
<evidence type="ECO:0000256" key="2">
    <source>
        <dbReference type="ARBA" id="ARBA00022692"/>
    </source>
</evidence>
<dbReference type="SMART" id="SM00283">
    <property type="entry name" value="MA"/>
    <property type="match status" value="1"/>
</dbReference>
<dbReference type="GO" id="GO:0016020">
    <property type="term" value="C:membrane"/>
    <property type="evidence" value="ECO:0007669"/>
    <property type="project" value="UniProtKB-SubCell"/>
</dbReference>
<dbReference type="Pfam" id="PF00015">
    <property type="entry name" value="MCPsignal"/>
    <property type="match status" value="1"/>
</dbReference>
<keyword evidence="3" id="KW-1133">Transmembrane helix</keyword>
<evidence type="ECO:0000256" key="1">
    <source>
        <dbReference type="ARBA" id="ARBA00004141"/>
    </source>
</evidence>
<evidence type="ECO:0000256" key="5">
    <source>
        <dbReference type="ARBA" id="ARBA00023224"/>
    </source>
</evidence>
<comment type="caution">
    <text evidence="9">The sequence shown here is derived from an EMBL/GenBank/DDBJ whole genome shotgun (WGS) entry which is preliminary data.</text>
</comment>
<dbReference type="Gene3D" id="1.10.287.950">
    <property type="entry name" value="Methyl-accepting chemotaxis protein"/>
    <property type="match status" value="1"/>
</dbReference>